<organism evidence="3 4">
    <name type="scientific">Prochlorococcus marinus (strain MIT 9211)</name>
    <dbReference type="NCBI Taxonomy" id="93059"/>
    <lineage>
        <taxon>Bacteria</taxon>
        <taxon>Bacillati</taxon>
        <taxon>Cyanobacteriota</taxon>
        <taxon>Cyanophyceae</taxon>
        <taxon>Synechococcales</taxon>
        <taxon>Prochlorococcaceae</taxon>
        <taxon>Prochlorococcus</taxon>
    </lineage>
</organism>
<keyword evidence="2" id="KW-0812">Transmembrane</keyword>
<feature type="region of interest" description="Disordered" evidence="1">
    <location>
        <begin position="1"/>
        <end position="30"/>
    </location>
</feature>
<feature type="compositionally biased region" description="Basic and acidic residues" evidence="1">
    <location>
        <begin position="10"/>
        <end position="30"/>
    </location>
</feature>
<dbReference type="AlphaFoldDB" id="A9BBC8"/>
<keyword evidence="4" id="KW-1185">Reference proteome</keyword>
<keyword evidence="2" id="KW-1133">Transmembrane helix</keyword>
<evidence type="ECO:0000256" key="1">
    <source>
        <dbReference type="SAM" id="MobiDB-lite"/>
    </source>
</evidence>
<dbReference type="EMBL" id="CP000878">
    <property type="protein sequence ID" value="ABX09140.1"/>
    <property type="molecule type" value="Genomic_DNA"/>
</dbReference>
<evidence type="ECO:0000313" key="3">
    <source>
        <dbReference type="EMBL" id="ABX09140.1"/>
    </source>
</evidence>
<dbReference type="Proteomes" id="UP000000788">
    <property type="component" value="Chromosome"/>
</dbReference>
<feature type="transmembrane region" description="Helical" evidence="2">
    <location>
        <begin position="45"/>
        <end position="65"/>
    </location>
</feature>
<proteinExistence type="predicted"/>
<keyword evidence="2" id="KW-0472">Membrane</keyword>
<sequence>MHASISSMGEAKRRKEQGLPPKEKKREKIEEKSNLLSKFFKSPRFGLYLGAVFIIYLIYDAIRFYTHG</sequence>
<evidence type="ECO:0000313" key="4">
    <source>
        <dbReference type="Proteomes" id="UP000000788"/>
    </source>
</evidence>
<dbReference type="HOGENOM" id="CLU_201209_0_0_3"/>
<dbReference type="KEGG" id="pmj:P9211_12091"/>
<protein>
    <submittedName>
        <fullName evidence="3">Uncharacterized protein</fullName>
    </submittedName>
</protein>
<gene>
    <name evidence="3" type="ordered locus">P9211_12091</name>
</gene>
<reference evidence="3 4" key="1">
    <citation type="journal article" date="2007" name="PLoS Genet.">
        <title>Patterns and implications of gene gain and loss in the evolution of Prochlorococcus.</title>
        <authorList>
            <person name="Kettler G.C."/>
            <person name="Martiny A.C."/>
            <person name="Huang K."/>
            <person name="Zucker J."/>
            <person name="Coleman M.L."/>
            <person name="Rodrigue S."/>
            <person name="Chen F."/>
            <person name="Lapidus A."/>
            <person name="Ferriera S."/>
            <person name="Johnson J."/>
            <person name="Steglich C."/>
            <person name="Church G.M."/>
            <person name="Richardson P."/>
            <person name="Chisholm S.W."/>
        </authorList>
    </citation>
    <scope>NUCLEOTIDE SEQUENCE [LARGE SCALE GENOMIC DNA]</scope>
    <source>
        <strain evidence="4">MIT 9211</strain>
    </source>
</reference>
<name>A9BBC8_PROM4</name>
<evidence type="ECO:0000256" key="2">
    <source>
        <dbReference type="SAM" id="Phobius"/>
    </source>
</evidence>
<accession>A9BBC8</accession>